<dbReference type="GO" id="GO:0003712">
    <property type="term" value="F:transcription coregulator activity"/>
    <property type="evidence" value="ECO:0007669"/>
    <property type="project" value="TreeGrafter"/>
</dbReference>
<name>A0AAU9WR81_9CNID</name>
<dbReference type="EMBL" id="CALNXJ010000019">
    <property type="protein sequence ID" value="CAH3122505.1"/>
    <property type="molecule type" value="Genomic_DNA"/>
</dbReference>
<evidence type="ECO:0000259" key="17">
    <source>
        <dbReference type="PROSITE" id="PS51184"/>
    </source>
</evidence>
<keyword evidence="11" id="KW-0804">Transcription</keyword>
<feature type="region of interest" description="Disordered" evidence="16">
    <location>
        <begin position="1783"/>
        <end position="1804"/>
    </location>
</feature>
<dbReference type="GO" id="GO:0031490">
    <property type="term" value="F:chromatin DNA binding"/>
    <property type="evidence" value="ECO:0007669"/>
    <property type="project" value="TreeGrafter"/>
</dbReference>
<dbReference type="Gene3D" id="2.60.120.650">
    <property type="entry name" value="Cupin"/>
    <property type="match status" value="1"/>
</dbReference>
<dbReference type="InterPro" id="IPR054504">
    <property type="entry name" value="PWWP_KDM3B"/>
</dbReference>
<feature type="region of interest" description="Disordered" evidence="16">
    <location>
        <begin position="1296"/>
        <end position="1352"/>
    </location>
</feature>
<evidence type="ECO:0000256" key="13">
    <source>
        <dbReference type="ARBA" id="ARBA00037987"/>
    </source>
</evidence>
<proteinExistence type="inferred from homology"/>
<evidence type="ECO:0000256" key="12">
    <source>
        <dbReference type="ARBA" id="ARBA00023242"/>
    </source>
</evidence>
<dbReference type="SMART" id="SM00558">
    <property type="entry name" value="JmjC"/>
    <property type="match status" value="1"/>
</dbReference>
<feature type="compositionally biased region" description="Low complexity" evidence="16">
    <location>
        <begin position="1303"/>
        <end position="1314"/>
    </location>
</feature>
<dbReference type="InterPro" id="IPR045109">
    <property type="entry name" value="LSDs-like"/>
</dbReference>
<evidence type="ECO:0000256" key="1">
    <source>
        <dbReference type="ARBA" id="ARBA00001954"/>
    </source>
</evidence>
<dbReference type="Pfam" id="PF02373">
    <property type="entry name" value="JmjC"/>
    <property type="match status" value="1"/>
</dbReference>
<keyword evidence="12" id="KW-0539">Nucleus</keyword>
<gene>
    <name evidence="18" type="ORF">PMEA_00009658</name>
</gene>
<dbReference type="InterPro" id="IPR054294">
    <property type="entry name" value="DUF7030"/>
</dbReference>
<keyword evidence="7" id="KW-0223">Dioxygenase</keyword>
<evidence type="ECO:0000256" key="6">
    <source>
        <dbReference type="ARBA" id="ARBA00022853"/>
    </source>
</evidence>
<evidence type="ECO:0000256" key="7">
    <source>
        <dbReference type="ARBA" id="ARBA00022964"/>
    </source>
</evidence>
<dbReference type="InterPro" id="IPR054503">
    <property type="entry name" value="KDM3AB_Tudor"/>
</dbReference>
<feature type="domain" description="JmjC" evidence="17">
    <location>
        <begin position="2148"/>
        <end position="2371"/>
    </location>
</feature>
<dbReference type="Pfam" id="PF22988">
    <property type="entry name" value="PWWP_KDM3B"/>
    <property type="match status" value="1"/>
</dbReference>
<feature type="region of interest" description="Disordered" evidence="16">
    <location>
        <begin position="747"/>
        <end position="1043"/>
    </location>
</feature>
<keyword evidence="4" id="KW-0863">Zinc-finger</keyword>
<feature type="compositionally biased region" description="Polar residues" evidence="16">
    <location>
        <begin position="918"/>
        <end position="949"/>
    </location>
</feature>
<reference evidence="18 19" key="1">
    <citation type="submission" date="2022-05" db="EMBL/GenBank/DDBJ databases">
        <authorList>
            <consortium name="Genoscope - CEA"/>
            <person name="William W."/>
        </authorList>
    </citation>
    <scope>NUCLEOTIDE SEQUENCE [LARGE SCALE GENOMIC DNA]</scope>
</reference>
<keyword evidence="3" id="KW-0479">Metal-binding</keyword>
<dbReference type="InterPro" id="IPR003347">
    <property type="entry name" value="JmjC_dom"/>
</dbReference>
<dbReference type="PANTHER" id="PTHR12549:SF38">
    <property type="entry name" value="JMJC DOMAIN-CONTAINING HISTONE DEMETHYLASE 2, ISOFORM A"/>
    <property type="match status" value="1"/>
</dbReference>
<feature type="compositionally biased region" description="Low complexity" evidence="16">
    <location>
        <begin position="425"/>
        <end position="450"/>
    </location>
</feature>
<evidence type="ECO:0000256" key="5">
    <source>
        <dbReference type="ARBA" id="ARBA00022833"/>
    </source>
</evidence>
<feature type="compositionally biased region" description="Polar residues" evidence="16">
    <location>
        <begin position="366"/>
        <end position="420"/>
    </location>
</feature>
<feature type="compositionally biased region" description="Low complexity" evidence="16">
    <location>
        <begin position="1144"/>
        <end position="1158"/>
    </location>
</feature>
<keyword evidence="10" id="KW-0805">Transcription regulation</keyword>
<feature type="region of interest" description="Disordered" evidence="16">
    <location>
        <begin position="1260"/>
        <end position="1280"/>
    </location>
</feature>
<feature type="compositionally biased region" description="Basic and acidic residues" evidence="16">
    <location>
        <begin position="1501"/>
        <end position="1516"/>
    </location>
</feature>
<feature type="compositionally biased region" description="Low complexity" evidence="16">
    <location>
        <begin position="464"/>
        <end position="477"/>
    </location>
</feature>
<feature type="region of interest" description="Disordered" evidence="16">
    <location>
        <begin position="333"/>
        <end position="477"/>
    </location>
</feature>
<feature type="region of interest" description="Disordered" evidence="16">
    <location>
        <begin position="1387"/>
        <end position="1453"/>
    </location>
</feature>
<feature type="compositionally biased region" description="Basic and acidic residues" evidence="16">
    <location>
        <begin position="1266"/>
        <end position="1275"/>
    </location>
</feature>
<comment type="cofactor">
    <cofactor evidence="1">
        <name>Fe(2+)</name>
        <dbReference type="ChEBI" id="CHEBI:29033"/>
    </cofactor>
</comment>
<organism evidence="18 19">
    <name type="scientific">Pocillopora meandrina</name>
    <dbReference type="NCBI Taxonomy" id="46732"/>
    <lineage>
        <taxon>Eukaryota</taxon>
        <taxon>Metazoa</taxon>
        <taxon>Cnidaria</taxon>
        <taxon>Anthozoa</taxon>
        <taxon>Hexacorallia</taxon>
        <taxon>Scleractinia</taxon>
        <taxon>Astrocoeniina</taxon>
        <taxon>Pocilloporidae</taxon>
        <taxon>Pocillopora</taxon>
    </lineage>
</organism>
<feature type="compositionally biased region" description="Basic and acidic residues" evidence="16">
    <location>
        <begin position="898"/>
        <end position="913"/>
    </location>
</feature>
<feature type="compositionally biased region" description="Polar residues" evidence="16">
    <location>
        <begin position="451"/>
        <end position="463"/>
    </location>
</feature>
<keyword evidence="6" id="KW-0156">Chromatin regulator</keyword>
<feature type="compositionally biased region" description="Basic and acidic residues" evidence="16">
    <location>
        <begin position="760"/>
        <end position="770"/>
    </location>
</feature>
<dbReference type="FunFam" id="2.60.120.650:FF:000004">
    <property type="entry name" value="Putative lysine-specific demethylase 3B"/>
    <property type="match status" value="1"/>
</dbReference>
<evidence type="ECO:0000256" key="16">
    <source>
        <dbReference type="SAM" id="MobiDB-lite"/>
    </source>
</evidence>
<evidence type="ECO:0000256" key="2">
    <source>
        <dbReference type="ARBA" id="ARBA00004123"/>
    </source>
</evidence>
<feature type="compositionally biased region" description="Basic and acidic residues" evidence="16">
    <location>
        <begin position="1407"/>
        <end position="1442"/>
    </location>
</feature>
<feature type="compositionally biased region" description="Acidic residues" evidence="16">
    <location>
        <begin position="1784"/>
        <end position="1797"/>
    </location>
</feature>
<feature type="compositionally biased region" description="Polar residues" evidence="16">
    <location>
        <begin position="993"/>
        <end position="1002"/>
    </location>
</feature>
<dbReference type="GO" id="GO:0006357">
    <property type="term" value="P:regulation of transcription by RNA polymerase II"/>
    <property type="evidence" value="ECO:0007669"/>
    <property type="project" value="TreeGrafter"/>
</dbReference>
<keyword evidence="8" id="KW-0560">Oxidoreductase</keyword>
<keyword evidence="5" id="KW-0862">Zinc</keyword>
<dbReference type="GO" id="GO:0000785">
    <property type="term" value="C:chromatin"/>
    <property type="evidence" value="ECO:0007669"/>
    <property type="project" value="TreeGrafter"/>
</dbReference>
<accession>A0AAU9WR81</accession>
<feature type="compositionally biased region" description="Basic and acidic residues" evidence="16">
    <location>
        <begin position="1336"/>
        <end position="1352"/>
    </location>
</feature>
<evidence type="ECO:0000256" key="8">
    <source>
        <dbReference type="ARBA" id="ARBA00023002"/>
    </source>
</evidence>
<feature type="compositionally biased region" description="Polar residues" evidence="16">
    <location>
        <begin position="750"/>
        <end position="759"/>
    </location>
</feature>
<dbReference type="SUPFAM" id="SSF51197">
    <property type="entry name" value="Clavaminate synthase-like"/>
    <property type="match status" value="1"/>
</dbReference>
<evidence type="ECO:0000256" key="9">
    <source>
        <dbReference type="ARBA" id="ARBA00023004"/>
    </source>
</evidence>
<sequence>MYAFRQAELVGKRFLCVREKNTLRPNSRSRRVANPLDYQWKVGVIRVCSEKDFNHPELKVLVEYDDEEWTTREWLKIHDGSWRLFLVEKSMVWSQRPDPSNPKRPLLWPALTFVPLVDKHGLSDEERPVPVEFVGDHERAFLRSDEFRPYGQDDDALHPVLRNNVAVVRELQGWQLLQKSQSILMKGSPFTLTGFRVKVYRQSCRQWFSAVITAHDIVSRELSVMDDTVLQTHRVDPTLVQVILLANEAELDSLLRGELNVVRVLPMRQHRHSQVVITAPLTTHSTSGPLSSSPSTWQLYSGLSQDNNTNNLANITTPVYQSALASTSARLNTACSSSNSHGIRHGKERRKSTETRNRTPSACKITRSNSNSPVPSNDTIKPASQTPQSSFTSSVATPLMSNHLTAPHSHNQLSNKTSPPDATISPAKNSSSSSSVGSPPSSFPKKSPLKQQMSPKTSPPSVLSYNSSPASNASMSAMGSPFRAHPFCSSPDLSSVASMASPMAGISHMGMCSPGHAAHSRSQGPHPLYPHTMGLNISPNQLYALQCQQQQQMPAQEQQEYLTKLRHQHYQSLLQQYQMHCYQLQLMVQQQELIQQMPLTAEQQHILAEHYNQLLYQFQCAQIFQQLAAVTQEEQLSNFHSVEGDIHSLPERIQQRLREAQQQQKQWLQELTPRLEPKQLHTLFTCLQQKSMTAKEIEQLYSLLLQQQQEQKRLTHAQRETPECEQQKQKLQQCHQQYQEHLQKFLQLPKSPSSTQVVETKQEPKQEPKPEASCSSSSPSRNASPSTLSPSPSSSTFTVHHLPSVKEKASSPKGISEDKSENEPSAGVSSSESPKLTESKNVEEIELTSTTTTGDGQSLLEKLLQHHLKAVENNRKESSTKTKKSKVEEKRSKRRRRSTESKDDNLAQRDSEMVKCSPSVSFSSEGDSTNVISSSLTVGDGPNSSSNKFSLEKREEFLSNKNFHKNLSFGEVDNNHGKEGSGMAVTIKEGDKTASNTEGETSASEKERNSGKSKPNEQSADTRKGVFYEDAAPWIPDEATHDVPQTVRLSSNVTESIESFTGARKDFKKESSTVLGGRGSGEMFVNDTAAKNLNIATLDGGEMVAQGRNDPIVPKVSSTDDKKEIIRGTTVRISKKGSTKIPSKDSSNAQSLSSSYNSATDLGTPSVNVKDKKDSERMDVKCKEIDTSVAKQKPSLSSEVTPLFTKSFLSTSSSNSADHNGELFSGEGLKTYLRKVTPNKRKLGTEDNFVEDNSIAKKALTMGNKESPETDRLKDIIPNNSKVELAKRLNKKLANSHLEEKTVQSQPQLSVSSSERTKASRKNSADANNVLTKRSRREEIMSSDVDDARHETDVKLQLKDNITREEDKNRVDSVSFVADQVVNEISINHSPTAKDAPGDQFEAVKVNSERQNSRSKERIREITSKKKELKSREERNKERQQRGVDLPSVCVKEPDTADSLETVVDSVLDEEIALIYKADEEQDNESLLATSETNAIVKTEERPVTPVKEKEKEKGKGVTVGSGKEPAPPRGRGRPRKKEVKKIVDESDSTSPSSEQYFLQDRICASLPDLPKCRDCREHPSQRNGLDCCRFNSFRRLRKKKNGTILSAGFQLPEDAAAEDFLPWVAQDKVDRLDKKTSLYILYNIGDQFCSVMQEEKKAITCVETDGKQVTVAYKRAVQGVREMCDVCATTIFNVHWVCHRCGFGVCLDCYKLRVQERERQSGLAGKRVFEFKWVMCCPGICHQPKFLSVAQIIPKTVLSDLGDELHRAREVWNISKTCPCKEIDDDDDDEDNDDATETGLSSEELTQVEENGVDACKETSDTIVKTEPLSISSSQTAGAGDSESSFEDDVNLICDESLGIDSPADQEQEWLTEEKRRNHFYKKAGFGLVEAKPQKAKKVSSGLSLLMDYSSSREVSPCDSPVKDVKPAAGMFNFSLGGNGGSFSGLDLLALACERNGEDFSMDNTFRLNAESKTEMDTTNFNPLNKRDDNRTTDVPGPVATTCESTSAEYSEEVRSHAVAPVLDSPEAVPHSWLCDGRLLRLHDPRHPGNLKAFEARWKKGEPVLVSQVDKYLNLDIWTPKAFGEEFGSEISDVVNCRNGVVVERFKVGDFWQGFESIKDRPLDSNGEPMLLKLKDWPPKDDFSEKLPTRFEDLMNNVPLPEYTRRDGSRNLVSRLPDFFVKPDLGPKMYNAYGSAACPKEGTTNLHLDMSDAVNIMVYVGVPKDEGAGDKERQDAIRAVDEACDESQRTRVRNETARIGALWHIYAAEDADKIRDCLRAVAKERKMKYSAHHDPIHDQCFYLDHEIRQRLKGEYGVEGWAICQCLGDSVFIPAGAPHQVRNLYSCVKVAEDFVSPERIDHCFRMTQEFRHLSDKHTNHEDKLQVKNIIFHAVKDALHSLKYHEQESTDKTQNSSDGIH</sequence>
<evidence type="ECO:0000256" key="15">
    <source>
        <dbReference type="ARBA" id="ARBA00047648"/>
    </source>
</evidence>
<keyword evidence="19" id="KW-1185">Reference proteome</keyword>
<feature type="compositionally biased region" description="Basic residues" evidence="16">
    <location>
        <begin position="1531"/>
        <end position="1540"/>
    </location>
</feature>
<feature type="region of interest" description="Disordered" evidence="16">
    <location>
        <begin position="1828"/>
        <end position="1847"/>
    </location>
</feature>
<evidence type="ECO:0000256" key="14">
    <source>
        <dbReference type="ARBA" id="ARBA00038951"/>
    </source>
</evidence>
<dbReference type="PANTHER" id="PTHR12549">
    <property type="entry name" value="JMJC DOMAIN-CONTAINING HISTONE DEMETHYLATION PROTEIN"/>
    <property type="match status" value="1"/>
</dbReference>
<evidence type="ECO:0000256" key="10">
    <source>
        <dbReference type="ARBA" id="ARBA00023015"/>
    </source>
</evidence>
<protein>
    <recommendedName>
        <fullName evidence="14">[histone H3]-dimethyl-L-lysine(9) demethylase</fullName>
        <ecNumber evidence="14">1.14.11.65</ecNumber>
    </recommendedName>
</protein>
<feature type="compositionally biased region" description="Basic and acidic residues" evidence="16">
    <location>
        <begin position="869"/>
        <end position="891"/>
    </location>
</feature>
<evidence type="ECO:0000313" key="18">
    <source>
        <dbReference type="EMBL" id="CAH3122505.1"/>
    </source>
</evidence>
<dbReference type="GO" id="GO:0140683">
    <property type="term" value="F:histone H3K9me/H3K9me2 demethylase activity"/>
    <property type="evidence" value="ECO:0007669"/>
    <property type="project" value="UniProtKB-EC"/>
</dbReference>
<feature type="region of interest" description="Disordered" evidence="16">
    <location>
        <begin position="1501"/>
        <end position="1553"/>
    </location>
</feature>
<evidence type="ECO:0000313" key="19">
    <source>
        <dbReference type="Proteomes" id="UP001159428"/>
    </source>
</evidence>
<keyword evidence="9" id="KW-0408">Iron</keyword>
<dbReference type="GO" id="GO:0008270">
    <property type="term" value="F:zinc ion binding"/>
    <property type="evidence" value="ECO:0007669"/>
    <property type="project" value="UniProtKB-KW"/>
</dbReference>
<dbReference type="Proteomes" id="UP001159428">
    <property type="component" value="Unassembled WGS sequence"/>
</dbReference>
<dbReference type="PROSITE" id="PS51184">
    <property type="entry name" value="JMJC"/>
    <property type="match status" value="1"/>
</dbReference>
<feature type="region of interest" description="Disordered" evidence="16">
    <location>
        <begin position="1105"/>
        <end position="1179"/>
    </location>
</feature>
<feature type="compositionally biased region" description="Polar residues" evidence="16">
    <location>
        <begin position="847"/>
        <end position="856"/>
    </location>
</feature>
<dbReference type="Pfam" id="PF22987">
    <property type="entry name" value="Tudor_KDM3B"/>
    <property type="match status" value="1"/>
</dbReference>
<dbReference type="EC" id="1.14.11.65" evidence="14"/>
<evidence type="ECO:0000256" key="4">
    <source>
        <dbReference type="ARBA" id="ARBA00022771"/>
    </source>
</evidence>
<comment type="caution">
    <text evidence="18">The sequence shown here is derived from an EMBL/GenBank/DDBJ whole genome shotgun (WGS) entry which is preliminary data.</text>
</comment>
<evidence type="ECO:0000256" key="3">
    <source>
        <dbReference type="ARBA" id="ARBA00022723"/>
    </source>
</evidence>
<comment type="subcellular location">
    <subcellularLocation>
        <location evidence="2">Nucleus</location>
    </subcellularLocation>
</comment>
<feature type="compositionally biased region" description="Basic and acidic residues" evidence="16">
    <location>
        <begin position="804"/>
        <end position="822"/>
    </location>
</feature>
<evidence type="ECO:0000256" key="11">
    <source>
        <dbReference type="ARBA" id="ARBA00023163"/>
    </source>
</evidence>
<dbReference type="Pfam" id="PF22989">
    <property type="entry name" value="DUF7030"/>
    <property type="match status" value="1"/>
</dbReference>
<feature type="compositionally biased region" description="Basic and acidic residues" evidence="16">
    <location>
        <begin position="1169"/>
        <end position="1179"/>
    </location>
</feature>
<dbReference type="GO" id="GO:0000118">
    <property type="term" value="C:histone deacetylase complex"/>
    <property type="evidence" value="ECO:0007669"/>
    <property type="project" value="TreeGrafter"/>
</dbReference>
<feature type="compositionally biased region" description="Low complexity" evidence="16">
    <location>
        <begin position="771"/>
        <end position="798"/>
    </location>
</feature>
<comment type="similarity">
    <text evidence="13">Belongs to the JHDM2 histone demethylase family.</text>
</comment>
<feature type="region of interest" description="Disordered" evidence="16">
    <location>
        <begin position="1978"/>
        <end position="1998"/>
    </location>
</feature>
<comment type="catalytic activity">
    <reaction evidence="15">
        <text>N(6),N(6)-dimethyl-L-lysyl(9)-[histone H3] + 2 2-oxoglutarate + 2 O2 = L-lysyl(9)-[histone H3] + 2 formaldehyde + 2 succinate + 2 CO2</text>
        <dbReference type="Rhea" id="RHEA:60188"/>
        <dbReference type="Rhea" id="RHEA-COMP:15541"/>
        <dbReference type="Rhea" id="RHEA-COMP:15546"/>
        <dbReference type="ChEBI" id="CHEBI:15379"/>
        <dbReference type="ChEBI" id="CHEBI:16526"/>
        <dbReference type="ChEBI" id="CHEBI:16810"/>
        <dbReference type="ChEBI" id="CHEBI:16842"/>
        <dbReference type="ChEBI" id="CHEBI:29969"/>
        <dbReference type="ChEBI" id="CHEBI:30031"/>
        <dbReference type="ChEBI" id="CHEBI:61976"/>
        <dbReference type="EC" id="1.14.11.65"/>
    </reaction>
</comment>